<feature type="compositionally biased region" description="Basic and acidic residues" evidence="1">
    <location>
        <begin position="124"/>
        <end position="148"/>
    </location>
</feature>
<name>A0A226CZ19_FOLCA</name>
<evidence type="ECO:0000313" key="3">
    <source>
        <dbReference type="Proteomes" id="UP000198287"/>
    </source>
</evidence>
<evidence type="ECO:0000256" key="1">
    <source>
        <dbReference type="SAM" id="MobiDB-lite"/>
    </source>
</evidence>
<protein>
    <submittedName>
        <fullName evidence="2">Uncharacterized protein</fullName>
    </submittedName>
</protein>
<accession>A0A226CZ19</accession>
<gene>
    <name evidence="2" type="ORF">Fcan01_26767</name>
</gene>
<keyword evidence="3" id="KW-1185">Reference proteome</keyword>
<organism evidence="2 3">
    <name type="scientific">Folsomia candida</name>
    <name type="common">Springtail</name>
    <dbReference type="NCBI Taxonomy" id="158441"/>
    <lineage>
        <taxon>Eukaryota</taxon>
        <taxon>Metazoa</taxon>
        <taxon>Ecdysozoa</taxon>
        <taxon>Arthropoda</taxon>
        <taxon>Hexapoda</taxon>
        <taxon>Collembola</taxon>
        <taxon>Entomobryomorpha</taxon>
        <taxon>Isotomoidea</taxon>
        <taxon>Isotomidae</taxon>
        <taxon>Proisotominae</taxon>
        <taxon>Folsomia</taxon>
    </lineage>
</organism>
<dbReference type="Proteomes" id="UP000198287">
    <property type="component" value="Unassembled WGS sequence"/>
</dbReference>
<feature type="region of interest" description="Disordered" evidence="1">
    <location>
        <begin position="124"/>
        <end position="168"/>
    </location>
</feature>
<proteinExistence type="predicted"/>
<sequence>MAWTGRGCTSFCTRRHHRHHHHTTICPSTSTHPLATDQKHSLFIPTLEKVERTVCSHQGPHLHLRRHWREPDQKIEESQQPHPHYGEAETFINQFTFSLFPYLIAQERRKYSVGTATLPERGHVSHDKVVLGRPDVKNTEEQGTRLRDSTSPPPSSSSHHPPKVTIRK</sequence>
<comment type="caution">
    <text evidence="2">The sequence shown here is derived from an EMBL/GenBank/DDBJ whole genome shotgun (WGS) entry which is preliminary data.</text>
</comment>
<dbReference type="AlphaFoldDB" id="A0A226CZ19"/>
<evidence type="ECO:0000313" key="2">
    <source>
        <dbReference type="EMBL" id="OXA38552.1"/>
    </source>
</evidence>
<reference evidence="2 3" key="1">
    <citation type="submission" date="2015-12" db="EMBL/GenBank/DDBJ databases">
        <title>The genome of Folsomia candida.</title>
        <authorList>
            <person name="Faddeeva A."/>
            <person name="Derks M.F."/>
            <person name="Anvar Y."/>
            <person name="Smit S."/>
            <person name="Van Straalen N."/>
            <person name="Roelofs D."/>
        </authorList>
    </citation>
    <scope>NUCLEOTIDE SEQUENCE [LARGE SCALE GENOMIC DNA]</scope>
    <source>
        <strain evidence="2 3">VU population</strain>
        <tissue evidence="2">Whole body</tissue>
    </source>
</reference>
<dbReference type="EMBL" id="LNIX01000045">
    <property type="protein sequence ID" value="OXA38552.1"/>
    <property type="molecule type" value="Genomic_DNA"/>
</dbReference>